<keyword evidence="2" id="KW-1185">Reference proteome</keyword>
<dbReference type="HOGENOM" id="CLU_005726_1_0_1"/>
<dbReference type="PANTHER" id="PTHR35871:SF1">
    <property type="entry name" value="CXC1-LIKE CYSTEINE CLUSTER ASSOCIATED WITH KDZ TRANSPOSASES DOMAIN-CONTAINING PROTEIN"/>
    <property type="match status" value="1"/>
</dbReference>
<dbReference type="InterPro" id="IPR036397">
    <property type="entry name" value="RNaseH_sf"/>
</dbReference>
<name>A0A067MKB5_BOTB1</name>
<dbReference type="AlphaFoldDB" id="A0A067MKB5"/>
<organism evidence="1 2">
    <name type="scientific">Botryobasidium botryosum (strain FD-172 SS1)</name>
    <dbReference type="NCBI Taxonomy" id="930990"/>
    <lineage>
        <taxon>Eukaryota</taxon>
        <taxon>Fungi</taxon>
        <taxon>Dikarya</taxon>
        <taxon>Basidiomycota</taxon>
        <taxon>Agaricomycotina</taxon>
        <taxon>Agaricomycetes</taxon>
        <taxon>Cantharellales</taxon>
        <taxon>Botryobasidiaceae</taxon>
        <taxon>Botryobasidium</taxon>
    </lineage>
</organism>
<protein>
    <recommendedName>
        <fullName evidence="3">Tc1-like transposase DDE domain-containing protein</fullName>
    </recommendedName>
</protein>
<dbReference type="Proteomes" id="UP000027195">
    <property type="component" value="Unassembled WGS sequence"/>
</dbReference>
<dbReference type="OrthoDB" id="10039611at2759"/>
<accession>A0A067MKB5</accession>
<dbReference type="EMBL" id="KL198028">
    <property type="protein sequence ID" value="KDQ16213.1"/>
    <property type="molecule type" value="Genomic_DNA"/>
</dbReference>
<dbReference type="InParanoid" id="A0A067MKB5"/>
<gene>
    <name evidence="1" type="ORF">BOTBODRAFT_107042</name>
</gene>
<dbReference type="GO" id="GO:0003676">
    <property type="term" value="F:nucleic acid binding"/>
    <property type="evidence" value="ECO:0007669"/>
    <property type="project" value="InterPro"/>
</dbReference>
<evidence type="ECO:0008006" key="3">
    <source>
        <dbReference type="Google" id="ProtNLM"/>
    </source>
</evidence>
<evidence type="ECO:0000313" key="1">
    <source>
        <dbReference type="EMBL" id="KDQ16213.1"/>
    </source>
</evidence>
<dbReference type="Gene3D" id="3.30.420.10">
    <property type="entry name" value="Ribonuclease H-like superfamily/Ribonuclease H"/>
    <property type="match status" value="1"/>
</dbReference>
<dbReference type="PANTHER" id="PTHR35871">
    <property type="entry name" value="EXPRESSED PROTEIN"/>
    <property type="match status" value="1"/>
</dbReference>
<evidence type="ECO:0000313" key="2">
    <source>
        <dbReference type="Proteomes" id="UP000027195"/>
    </source>
</evidence>
<sequence>MDGTDDEKYGPAGVFKFPPSLESARVAHADLALILRPPRATGRGYKDSGLDEITRTRLEGIQMFLGHYVRQEELRIKSGRLIQGNWTTASLETARIRNTTPHYARKLREWAHAYLDHRELPDNNYGSRNRSLIDDEDLAHEIQLHLQSVGKYIKAEDIVHFLDTPEMLARMQRKKTISIATAQRWLKKMGHRWKRDHKGQYVDGHERADVVAYRNTQFLPAMAEIEKKTRKWVDRDEDAIVLAPNTRPNVVWYHDESTFYAHDRRKSQWVHKDATPLPYPKGEGHSLMVADFVSADYGWLRSPDGEESARVIFRAGKARDGWFTNEWIIAQVERAIKILRKYYPNEDHIFVFDNATTHTKRTEGALSALKMPKGPSDSFGVEVNIIGDDGRPMHSTDGKYMKKKIRMSNGTFGNGLEQEFYFPDDHPEHAGKFKGMEIILQERGIDTRGKKAQCGKSFSDCPEGATRCCCRRTLYNEPDFSGVESVLETTCKAHGFQILFLPKFHCELNFIEQCWGSAKRYYRLLPPSSKEEDLHRNVLESINQVSLTQMRRFAARSSRFMDAYRKGLNGKQAAWVTKRYRGHRVLSEEILRELDEAGMV</sequence>
<proteinExistence type="predicted"/>
<reference evidence="2" key="1">
    <citation type="journal article" date="2014" name="Proc. Natl. Acad. Sci. U.S.A.">
        <title>Extensive sampling of basidiomycete genomes demonstrates inadequacy of the white-rot/brown-rot paradigm for wood decay fungi.</title>
        <authorList>
            <person name="Riley R."/>
            <person name="Salamov A.A."/>
            <person name="Brown D.W."/>
            <person name="Nagy L.G."/>
            <person name="Floudas D."/>
            <person name="Held B.W."/>
            <person name="Levasseur A."/>
            <person name="Lombard V."/>
            <person name="Morin E."/>
            <person name="Otillar R."/>
            <person name="Lindquist E.A."/>
            <person name="Sun H."/>
            <person name="LaButti K.M."/>
            <person name="Schmutz J."/>
            <person name="Jabbour D."/>
            <person name="Luo H."/>
            <person name="Baker S.E."/>
            <person name="Pisabarro A.G."/>
            <person name="Walton J.D."/>
            <person name="Blanchette R.A."/>
            <person name="Henrissat B."/>
            <person name="Martin F."/>
            <person name="Cullen D."/>
            <person name="Hibbett D.S."/>
            <person name="Grigoriev I.V."/>
        </authorList>
    </citation>
    <scope>NUCLEOTIDE SEQUENCE [LARGE SCALE GENOMIC DNA]</scope>
    <source>
        <strain evidence="2">FD-172 SS1</strain>
    </source>
</reference>